<dbReference type="InterPro" id="IPR025846">
    <property type="entry name" value="TBL_N"/>
</dbReference>
<comment type="similarity">
    <text evidence="2">Belongs to the PC-esterase family. TBL subfamily.</text>
</comment>
<evidence type="ECO:0000256" key="5">
    <source>
        <dbReference type="ARBA" id="ARBA00022989"/>
    </source>
</evidence>
<dbReference type="GO" id="GO:0000139">
    <property type="term" value="C:Golgi membrane"/>
    <property type="evidence" value="ECO:0007669"/>
    <property type="project" value="UniProtKB-SubCell"/>
</dbReference>
<keyword evidence="7 8" id="KW-0472">Membrane</keyword>
<sequence length="426" mass="49193">MKIPKGKLPLSIMAIVICTVVFAGLIFTEDLWAITGTSIFKHKSCSKKETVTNSSKNTTEVREKQKVTSFDDDFIDEDESYFNSHQNCSIENGKWGFNTSAELFYTDESCPYLDKQIACLRNGRPDSDYLYWEWQLDDCILPRFNATALLEKLRGKRLMFSGDSLQREQWQSLVCMVESHIPSEKKSMKRSPTLSVFKIEDYNATIEFYWAPYLIESNSDDPIIPDTKKRILRVDSIAKHARHWVGVDLLIFNSYVWWTSDPKMKSLWGSFANGEEGYEELDSIIAFTMALRTWANWIDSNVNRSSTRVLFTTASPTHMRSADWKKEKPTRCSNETRPVTGRGYWGTGSNKRMMEVVSSIVGRMKFPVTFVNITQLSDYRKDGHVSLYTGELSDKQKEDPYTYADCIHWCLPGVPDTWNQILYSYL</sequence>
<feature type="transmembrane region" description="Helical" evidence="8">
    <location>
        <begin position="12"/>
        <end position="34"/>
    </location>
</feature>
<name>A0AAV7GXM5_DENCH</name>
<dbReference type="Pfam" id="PF14416">
    <property type="entry name" value="PMR5N"/>
    <property type="match status" value="1"/>
</dbReference>
<feature type="domain" description="Trichome birefringence-like C-terminal" evidence="9">
    <location>
        <begin position="141"/>
        <end position="424"/>
    </location>
</feature>
<organism evidence="11 12">
    <name type="scientific">Dendrobium chrysotoxum</name>
    <name type="common">Orchid</name>
    <dbReference type="NCBI Taxonomy" id="161865"/>
    <lineage>
        <taxon>Eukaryota</taxon>
        <taxon>Viridiplantae</taxon>
        <taxon>Streptophyta</taxon>
        <taxon>Embryophyta</taxon>
        <taxon>Tracheophyta</taxon>
        <taxon>Spermatophyta</taxon>
        <taxon>Magnoliopsida</taxon>
        <taxon>Liliopsida</taxon>
        <taxon>Asparagales</taxon>
        <taxon>Orchidaceae</taxon>
        <taxon>Epidendroideae</taxon>
        <taxon>Malaxideae</taxon>
        <taxon>Dendrobiinae</taxon>
        <taxon>Dendrobium</taxon>
    </lineage>
</organism>
<keyword evidence="5 8" id="KW-1133">Transmembrane helix</keyword>
<accession>A0AAV7GXM5</accession>
<feature type="domain" description="Trichome birefringence-like N-terminal" evidence="10">
    <location>
        <begin position="87"/>
        <end position="139"/>
    </location>
</feature>
<evidence type="ECO:0000256" key="8">
    <source>
        <dbReference type="SAM" id="Phobius"/>
    </source>
</evidence>
<dbReference type="AlphaFoldDB" id="A0AAV7GXM5"/>
<gene>
    <name evidence="11" type="ORF">IEQ34_006362</name>
</gene>
<protein>
    <recommendedName>
        <fullName evidence="13">Trichome birefringence-like N-terminal domain-containing protein</fullName>
    </recommendedName>
</protein>
<dbReference type="EMBL" id="JAGFBR010000006">
    <property type="protein sequence ID" value="KAH0466259.1"/>
    <property type="molecule type" value="Genomic_DNA"/>
</dbReference>
<keyword evidence="4" id="KW-0735">Signal-anchor</keyword>
<evidence type="ECO:0000256" key="3">
    <source>
        <dbReference type="ARBA" id="ARBA00022692"/>
    </source>
</evidence>
<reference evidence="11 12" key="1">
    <citation type="journal article" date="2021" name="Hortic Res">
        <title>Chromosome-scale assembly of the Dendrobium chrysotoxum genome enhances the understanding of orchid evolution.</title>
        <authorList>
            <person name="Zhang Y."/>
            <person name="Zhang G.Q."/>
            <person name="Zhang D."/>
            <person name="Liu X.D."/>
            <person name="Xu X.Y."/>
            <person name="Sun W.H."/>
            <person name="Yu X."/>
            <person name="Zhu X."/>
            <person name="Wang Z.W."/>
            <person name="Zhao X."/>
            <person name="Zhong W.Y."/>
            <person name="Chen H."/>
            <person name="Yin W.L."/>
            <person name="Huang T."/>
            <person name="Niu S.C."/>
            <person name="Liu Z.J."/>
        </authorList>
    </citation>
    <scope>NUCLEOTIDE SEQUENCE [LARGE SCALE GENOMIC DNA]</scope>
    <source>
        <strain evidence="11">Lindl</strain>
    </source>
</reference>
<evidence type="ECO:0000256" key="2">
    <source>
        <dbReference type="ARBA" id="ARBA00007727"/>
    </source>
</evidence>
<keyword evidence="3 8" id="KW-0812">Transmembrane</keyword>
<dbReference type="Pfam" id="PF13839">
    <property type="entry name" value="PC-Esterase"/>
    <property type="match status" value="1"/>
</dbReference>
<evidence type="ECO:0008006" key="13">
    <source>
        <dbReference type="Google" id="ProtNLM"/>
    </source>
</evidence>
<dbReference type="PANTHER" id="PTHR32285:SF7">
    <property type="entry name" value="PROTEIN TRICHOME BIREFRINGENCE-LIKE 3"/>
    <property type="match status" value="1"/>
</dbReference>
<dbReference type="InterPro" id="IPR029962">
    <property type="entry name" value="TBL"/>
</dbReference>
<dbReference type="GO" id="GO:1990538">
    <property type="term" value="F:xylan O-acetyltransferase activity"/>
    <property type="evidence" value="ECO:0007669"/>
    <property type="project" value="UniProtKB-ARBA"/>
</dbReference>
<proteinExistence type="inferred from homology"/>
<evidence type="ECO:0000256" key="4">
    <source>
        <dbReference type="ARBA" id="ARBA00022968"/>
    </source>
</evidence>
<evidence type="ECO:0000313" key="12">
    <source>
        <dbReference type="Proteomes" id="UP000775213"/>
    </source>
</evidence>
<keyword evidence="6" id="KW-0333">Golgi apparatus</keyword>
<dbReference type="PANTHER" id="PTHR32285">
    <property type="entry name" value="PROTEIN TRICHOME BIREFRINGENCE-LIKE 9-RELATED"/>
    <property type="match status" value="1"/>
</dbReference>
<evidence type="ECO:0000259" key="9">
    <source>
        <dbReference type="Pfam" id="PF13839"/>
    </source>
</evidence>
<evidence type="ECO:0000256" key="1">
    <source>
        <dbReference type="ARBA" id="ARBA00004323"/>
    </source>
</evidence>
<dbReference type="InterPro" id="IPR026057">
    <property type="entry name" value="TBL_C"/>
</dbReference>
<comment type="caution">
    <text evidence="11">The sequence shown here is derived from an EMBL/GenBank/DDBJ whole genome shotgun (WGS) entry which is preliminary data.</text>
</comment>
<evidence type="ECO:0000313" key="11">
    <source>
        <dbReference type="EMBL" id="KAH0466259.1"/>
    </source>
</evidence>
<dbReference type="Proteomes" id="UP000775213">
    <property type="component" value="Unassembled WGS sequence"/>
</dbReference>
<evidence type="ECO:0000256" key="6">
    <source>
        <dbReference type="ARBA" id="ARBA00023034"/>
    </source>
</evidence>
<comment type="subcellular location">
    <subcellularLocation>
        <location evidence="1">Golgi apparatus membrane</location>
        <topology evidence="1">Single-pass type II membrane protein</topology>
    </subcellularLocation>
</comment>
<keyword evidence="12" id="KW-1185">Reference proteome</keyword>
<evidence type="ECO:0000256" key="7">
    <source>
        <dbReference type="ARBA" id="ARBA00023136"/>
    </source>
</evidence>
<evidence type="ECO:0000259" key="10">
    <source>
        <dbReference type="Pfam" id="PF14416"/>
    </source>
</evidence>